<reference evidence="1 2" key="1">
    <citation type="submission" date="2017-06" db="EMBL/GenBank/DDBJ databases">
        <title>Hymenobacter amundsenii sp. nov. isolated from regoliths in Antarctica.</title>
        <authorList>
            <person name="Sedlacek I."/>
            <person name="Kralova S."/>
            <person name="Pantucek R."/>
            <person name="Svec P."/>
            <person name="Holochova P."/>
            <person name="Stankova E."/>
            <person name="Vrbovska V."/>
            <person name="Busse H.-J."/>
        </authorList>
    </citation>
    <scope>NUCLEOTIDE SEQUENCE [LARGE SCALE GENOMIC DNA]</scope>
    <source>
        <strain evidence="1 2">CCM 8682</strain>
    </source>
</reference>
<evidence type="ECO:0000313" key="1">
    <source>
        <dbReference type="EMBL" id="OWP65116.1"/>
    </source>
</evidence>
<comment type="caution">
    <text evidence="1">The sequence shown here is derived from an EMBL/GenBank/DDBJ whole genome shotgun (WGS) entry which is preliminary data.</text>
</comment>
<accession>A0A246FQS5</accession>
<organism evidence="1 2">
    <name type="scientific">Hymenobacter amundsenii</name>
    <dbReference type="NCBI Taxonomy" id="2006685"/>
    <lineage>
        <taxon>Bacteria</taxon>
        <taxon>Pseudomonadati</taxon>
        <taxon>Bacteroidota</taxon>
        <taxon>Cytophagia</taxon>
        <taxon>Cytophagales</taxon>
        <taxon>Hymenobacteraceae</taxon>
        <taxon>Hymenobacter</taxon>
    </lineage>
</organism>
<keyword evidence="2" id="KW-1185">Reference proteome</keyword>
<gene>
    <name evidence="1" type="ORF">CDA63_01815</name>
</gene>
<sequence>MLPLATRAQATEGPELARLVRQVHLAAGQELPAPLLREAHRSLGTARRAFNQAPGSVYLLARVLNDSATPELVVVAVEAWQGPTLRGRIVRTEAGRTAATAPVEFAEAAVQDWLLLYPDGREEGNRLGRFWDLEERLANRGE</sequence>
<evidence type="ECO:0008006" key="3">
    <source>
        <dbReference type="Google" id="ProtNLM"/>
    </source>
</evidence>
<proteinExistence type="predicted"/>
<protein>
    <recommendedName>
        <fullName evidence="3">DUF2314 domain-containing protein</fullName>
    </recommendedName>
</protein>
<dbReference type="EMBL" id="NIRR01000001">
    <property type="protein sequence ID" value="OWP65116.1"/>
    <property type="molecule type" value="Genomic_DNA"/>
</dbReference>
<name>A0A246FQS5_9BACT</name>
<dbReference type="AlphaFoldDB" id="A0A246FQS5"/>
<dbReference type="Proteomes" id="UP000197277">
    <property type="component" value="Unassembled WGS sequence"/>
</dbReference>
<evidence type="ECO:0000313" key="2">
    <source>
        <dbReference type="Proteomes" id="UP000197277"/>
    </source>
</evidence>